<protein>
    <submittedName>
        <fullName evidence="1">Uncharacterized protein</fullName>
    </submittedName>
</protein>
<dbReference type="AlphaFoldDB" id="A0A8T2BQL0"/>
<dbReference type="EMBL" id="JAEFBJ010000007">
    <property type="protein sequence ID" value="KAG7588650.1"/>
    <property type="molecule type" value="Genomic_DNA"/>
</dbReference>
<gene>
    <name evidence="1" type="ORF">ISN44_As07g009700</name>
</gene>
<accession>A0A8T2BQL0</accession>
<evidence type="ECO:0000313" key="2">
    <source>
        <dbReference type="Proteomes" id="UP000694251"/>
    </source>
</evidence>
<evidence type="ECO:0000313" key="1">
    <source>
        <dbReference type="EMBL" id="KAG7588650.1"/>
    </source>
</evidence>
<keyword evidence="2" id="KW-1185">Reference proteome</keyword>
<dbReference type="Proteomes" id="UP000694251">
    <property type="component" value="Chromosome 7"/>
</dbReference>
<reference evidence="1 2" key="1">
    <citation type="submission" date="2020-12" db="EMBL/GenBank/DDBJ databases">
        <title>Concerted genomic and epigenomic changes stabilize Arabidopsis allopolyploids.</title>
        <authorList>
            <person name="Chen Z."/>
        </authorList>
    </citation>
    <scope>NUCLEOTIDE SEQUENCE [LARGE SCALE GENOMIC DNA]</scope>
    <source>
        <strain evidence="1">As9502</strain>
        <tissue evidence="1">Leaf</tissue>
    </source>
</reference>
<organism evidence="1 2">
    <name type="scientific">Arabidopsis suecica</name>
    <name type="common">Swedish thale-cress</name>
    <name type="synonym">Cardaminopsis suecica</name>
    <dbReference type="NCBI Taxonomy" id="45249"/>
    <lineage>
        <taxon>Eukaryota</taxon>
        <taxon>Viridiplantae</taxon>
        <taxon>Streptophyta</taxon>
        <taxon>Embryophyta</taxon>
        <taxon>Tracheophyta</taxon>
        <taxon>Spermatophyta</taxon>
        <taxon>Magnoliopsida</taxon>
        <taxon>eudicotyledons</taxon>
        <taxon>Gunneridae</taxon>
        <taxon>Pentapetalae</taxon>
        <taxon>rosids</taxon>
        <taxon>malvids</taxon>
        <taxon>Brassicales</taxon>
        <taxon>Brassicaceae</taxon>
        <taxon>Camelineae</taxon>
        <taxon>Arabidopsis</taxon>
    </lineage>
</organism>
<proteinExistence type="predicted"/>
<name>A0A8T2BQL0_ARASU</name>
<comment type="caution">
    <text evidence="1">The sequence shown here is derived from an EMBL/GenBank/DDBJ whole genome shotgun (WGS) entry which is preliminary data.</text>
</comment>
<sequence length="100" mass="11333">MARRESLELSVTTLQTIHVTLLKTHNNILPDYYSVGNEQRDTQNQLNLERWSTEVTQLSCIKLPRDTRGQTSPPAITLRAGVNSEKSPLPAEYQLDKAKI</sequence>